<proteinExistence type="predicted"/>
<evidence type="ECO:0000256" key="3">
    <source>
        <dbReference type="ARBA" id="ARBA00022737"/>
    </source>
</evidence>
<dbReference type="InterPro" id="IPR051061">
    <property type="entry name" value="Zinc_finger_trans_reg"/>
</dbReference>
<comment type="caution">
    <text evidence="11">The sequence shown here is derived from an EMBL/GenBank/DDBJ whole genome shotgun (WGS) entry which is preliminary data.</text>
</comment>
<dbReference type="PROSITE" id="PS50157">
    <property type="entry name" value="ZINC_FINGER_C2H2_2"/>
    <property type="match status" value="4"/>
</dbReference>
<name>A0ABC8T5H9_9AQUA</name>
<reference evidence="11 12" key="1">
    <citation type="submission" date="2024-02" db="EMBL/GenBank/DDBJ databases">
        <authorList>
            <person name="Vignale AGUSTIN F."/>
            <person name="Sosa J E."/>
            <person name="Modenutti C."/>
        </authorList>
    </citation>
    <scope>NUCLEOTIDE SEQUENCE [LARGE SCALE GENOMIC DNA]</scope>
</reference>
<keyword evidence="2" id="KW-0479">Metal-binding</keyword>
<gene>
    <name evidence="11" type="ORF">ILEXP_LOCUS31591</name>
</gene>
<feature type="domain" description="C2H2-type" evidence="10">
    <location>
        <begin position="183"/>
        <end position="212"/>
    </location>
</feature>
<dbReference type="GO" id="GO:0005634">
    <property type="term" value="C:nucleus"/>
    <property type="evidence" value="ECO:0007669"/>
    <property type="project" value="UniProtKB-SubCell"/>
</dbReference>
<dbReference type="EMBL" id="CAUOFW020003943">
    <property type="protein sequence ID" value="CAK9162699.1"/>
    <property type="molecule type" value="Genomic_DNA"/>
</dbReference>
<dbReference type="PROSITE" id="PS00028">
    <property type="entry name" value="ZINC_FINGER_C2H2_1"/>
    <property type="match status" value="6"/>
</dbReference>
<keyword evidence="7" id="KW-0804">Transcription</keyword>
<keyword evidence="12" id="KW-1185">Reference proteome</keyword>
<dbReference type="PANTHER" id="PTHR46179">
    <property type="entry name" value="ZINC FINGER PROTEIN"/>
    <property type="match status" value="1"/>
</dbReference>
<feature type="domain" description="C2H2-type" evidence="10">
    <location>
        <begin position="143"/>
        <end position="173"/>
    </location>
</feature>
<evidence type="ECO:0000256" key="5">
    <source>
        <dbReference type="ARBA" id="ARBA00022833"/>
    </source>
</evidence>
<sequence length="396" mass="46175">MSLRSPVMEEEERQGGVYREQQPIFRDLRRYFCPYCGLCRSKKSLITSHILSLHQDEMKEQKAEGDGEQERKRFNTCEECGASFRKPAHLKQHMQSHSLEVVKLIKCLRNYRPFTCPVDDCHSSYRRNDHLNRHLLQHQGKLFECPVQNCNQRFAFQGNMKRHEKEFHSGEAASSDVEGQKQYVCPEIGCGKVFKYASKLRKHEDSHVKLDAAEAFCSEPGCMKYFTNDQCLKAHLQSCHQHITCEICRTKQLKKNIKRHLRMHEARQSSERIKCCFKGCLHTFSTVRVCNLSILFCKSNLNQHVKAVHFELKPFVCSIPGCGMRFPFKHVRDNHEKSGCHVYIHGDFEEFDEQFRSRPRGGRKRKCPAIETLMRKRVIPPLGLDSMINQGPESLL</sequence>
<evidence type="ECO:0000256" key="1">
    <source>
        <dbReference type="ARBA" id="ARBA00004123"/>
    </source>
</evidence>
<keyword evidence="3" id="KW-0677">Repeat</keyword>
<dbReference type="SUPFAM" id="SSF57667">
    <property type="entry name" value="beta-beta-alpha zinc fingers"/>
    <property type="match status" value="4"/>
</dbReference>
<evidence type="ECO:0000256" key="9">
    <source>
        <dbReference type="PROSITE-ProRule" id="PRU00042"/>
    </source>
</evidence>
<protein>
    <recommendedName>
        <fullName evidence="10">C2H2-type domain-containing protein</fullName>
    </recommendedName>
</protein>
<feature type="domain" description="C2H2-type" evidence="10">
    <location>
        <begin position="114"/>
        <end position="143"/>
    </location>
</feature>
<feature type="domain" description="C2H2-type" evidence="10">
    <location>
        <begin position="75"/>
        <end position="102"/>
    </location>
</feature>
<keyword evidence="4 9" id="KW-0863">Zinc-finger</keyword>
<dbReference type="GO" id="GO:0008270">
    <property type="term" value="F:zinc ion binding"/>
    <property type="evidence" value="ECO:0007669"/>
    <property type="project" value="UniProtKB-KW"/>
</dbReference>
<evidence type="ECO:0000259" key="10">
    <source>
        <dbReference type="PROSITE" id="PS50157"/>
    </source>
</evidence>
<dbReference type="InterPro" id="IPR036236">
    <property type="entry name" value="Znf_C2H2_sf"/>
</dbReference>
<dbReference type="Proteomes" id="UP001642360">
    <property type="component" value="Unassembled WGS sequence"/>
</dbReference>
<comment type="subcellular location">
    <subcellularLocation>
        <location evidence="1">Nucleus</location>
    </subcellularLocation>
</comment>
<dbReference type="Gene3D" id="3.30.160.60">
    <property type="entry name" value="Classic Zinc Finger"/>
    <property type="match status" value="4"/>
</dbReference>
<dbReference type="SMART" id="SM00355">
    <property type="entry name" value="ZnF_C2H2"/>
    <property type="match status" value="8"/>
</dbReference>
<dbReference type="InterPro" id="IPR013087">
    <property type="entry name" value="Znf_C2H2_type"/>
</dbReference>
<evidence type="ECO:0000256" key="4">
    <source>
        <dbReference type="ARBA" id="ARBA00022771"/>
    </source>
</evidence>
<dbReference type="PANTHER" id="PTHR46179:SF13">
    <property type="entry name" value="C2H2-TYPE DOMAIN-CONTAINING PROTEIN"/>
    <property type="match status" value="1"/>
</dbReference>
<keyword evidence="5" id="KW-0862">Zinc</keyword>
<dbReference type="AlphaFoldDB" id="A0ABC8T5H9"/>
<evidence type="ECO:0000256" key="8">
    <source>
        <dbReference type="ARBA" id="ARBA00023242"/>
    </source>
</evidence>
<accession>A0ABC8T5H9</accession>
<dbReference type="FunFam" id="3.30.160.60:FF:000100">
    <property type="entry name" value="Zinc finger 45-like"/>
    <property type="match status" value="1"/>
</dbReference>
<evidence type="ECO:0000313" key="11">
    <source>
        <dbReference type="EMBL" id="CAK9162699.1"/>
    </source>
</evidence>
<evidence type="ECO:0000256" key="7">
    <source>
        <dbReference type="ARBA" id="ARBA00023163"/>
    </source>
</evidence>
<organism evidence="11 12">
    <name type="scientific">Ilex paraguariensis</name>
    <name type="common">yerba mate</name>
    <dbReference type="NCBI Taxonomy" id="185542"/>
    <lineage>
        <taxon>Eukaryota</taxon>
        <taxon>Viridiplantae</taxon>
        <taxon>Streptophyta</taxon>
        <taxon>Embryophyta</taxon>
        <taxon>Tracheophyta</taxon>
        <taxon>Spermatophyta</taxon>
        <taxon>Magnoliopsida</taxon>
        <taxon>eudicotyledons</taxon>
        <taxon>Gunneridae</taxon>
        <taxon>Pentapetalae</taxon>
        <taxon>asterids</taxon>
        <taxon>campanulids</taxon>
        <taxon>Aquifoliales</taxon>
        <taxon>Aquifoliaceae</taxon>
        <taxon>Ilex</taxon>
    </lineage>
</organism>
<evidence type="ECO:0000256" key="6">
    <source>
        <dbReference type="ARBA" id="ARBA00023015"/>
    </source>
</evidence>
<evidence type="ECO:0000256" key="2">
    <source>
        <dbReference type="ARBA" id="ARBA00022723"/>
    </source>
</evidence>
<keyword evidence="8" id="KW-0539">Nucleus</keyword>
<keyword evidence="6" id="KW-0805">Transcription regulation</keyword>
<evidence type="ECO:0000313" key="12">
    <source>
        <dbReference type="Proteomes" id="UP001642360"/>
    </source>
</evidence>
<dbReference type="Pfam" id="PF00096">
    <property type="entry name" value="zf-C2H2"/>
    <property type="match status" value="3"/>
</dbReference>